<accession>A0ABW6TE89</accession>
<name>A0ABW6TE89_9NOCA</name>
<dbReference type="EMBL" id="JBIATK010000004">
    <property type="protein sequence ID" value="MFF4024406.1"/>
    <property type="molecule type" value="Genomic_DNA"/>
</dbReference>
<comment type="caution">
    <text evidence="1">The sequence shown here is derived from an EMBL/GenBank/DDBJ whole genome shotgun (WGS) entry which is preliminary data.</text>
</comment>
<protein>
    <recommendedName>
        <fullName evidence="3">ApeA N-terminal domain-containing protein</fullName>
    </recommendedName>
</protein>
<reference evidence="1 2" key="1">
    <citation type="submission" date="2024-10" db="EMBL/GenBank/DDBJ databases">
        <title>The Natural Products Discovery Center: Release of the First 8490 Sequenced Strains for Exploring Actinobacteria Biosynthetic Diversity.</title>
        <authorList>
            <person name="Kalkreuter E."/>
            <person name="Kautsar S.A."/>
            <person name="Yang D."/>
            <person name="Bader C.D."/>
            <person name="Teijaro C.N."/>
            <person name="Fluegel L."/>
            <person name="Davis C.M."/>
            <person name="Simpson J.R."/>
            <person name="Lauterbach L."/>
            <person name="Steele A.D."/>
            <person name="Gui C."/>
            <person name="Meng S."/>
            <person name="Li G."/>
            <person name="Viehrig K."/>
            <person name="Ye F."/>
            <person name="Su P."/>
            <person name="Kiefer A.F."/>
            <person name="Nichols A."/>
            <person name="Cepeda A.J."/>
            <person name="Yan W."/>
            <person name="Fan B."/>
            <person name="Jiang Y."/>
            <person name="Adhikari A."/>
            <person name="Zheng C.-J."/>
            <person name="Schuster L."/>
            <person name="Cowan T.M."/>
            <person name="Smanski M.J."/>
            <person name="Chevrette M.G."/>
            <person name="De Carvalho L.P.S."/>
            <person name="Shen B."/>
        </authorList>
    </citation>
    <scope>NUCLEOTIDE SEQUENCE [LARGE SCALE GENOMIC DNA]</scope>
    <source>
        <strain evidence="1 2">NPDC001867</strain>
    </source>
</reference>
<proteinExistence type="predicted"/>
<evidence type="ECO:0008006" key="3">
    <source>
        <dbReference type="Google" id="ProtNLM"/>
    </source>
</evidence>
<dbReference type="RefSeq" id="WP_195021853.1">
    <property type="nucleotide sequence ID" value="NZ_JADLPS010000001.1"/>
</dbReference>
<organism evidence="1 2">
    <name type="scientific">Nocardia elegans</name>
    <dbReference type="NCBI Taxonomy" id="300029"/>
    <lineage>
        <taxon>Bacteria</taxon>
        <taxon>Bacillati</taxon>
        <taxon>Actinomycetota</taxon>
        <taxon>Actinomycetes</taxon>
        <taxon>Mycobacteriales</taxon>
        <taxon>Nocardiaceae</taxon>
        <taxon>Nocardia</taxon>
    </lineage>
</organism>
<keyword evidence="2" id="KW-1185">Reference proteome</keyword>
<evidence type="ECO:0000313" key="1">
    <source>
        <dbReference type="EMBL" id="MFF4024406.1"/>
    </source>
</evidence>
<sequence length="203" mass="22470">MIEQHPFLPDICGIPAFEDLDHPQMVAVAGKVFVGELSPQLSEWRERQLFLNLVRLSDRAIVDFCLAREALIDYIAHRYEGRISTHFSAISHMEAGITALARCVDFANALARSPVAPAIGKEELPRKAVQDSIRKLRNSIEHTDGALKRGTISSGMAMLHVLDNRVELEGIALGWSELDVAMRKIHALAKRLIELPGPTSSSK</sequence>
<evidence type="ECO:0000313" key="2">
    <source>
        <dbReference type="Proteomes" id="UP001602089"/>
    </source>
</evidence>
<dbReference type="Proteomes" id="UP001602089">
    <property type="component" value="Unassembled WGS sequence"/>
</dbReference>
<gene>
    <name evidence="1" type="ORF">ACFYY5_16345</name>
</gene>